<reference evidence="2" key="1">
    <citation type="journal article" date="2021" name="Science">
        <title>Hunting the eagle killer: A cyanobacterial neurotoxin causes vacuolar myelinopathy.</title>
        <authorList>
            <person name="Breinlinger S."/>
            <person name="Phillips T.J."/>
            <person name="Haram B.N."/>
            <person name="Mares J."/>
            <person name="Martinez Yerena J.A."/>
            <person name="Hrouzek P."/>
            <person name="Sobotka R."/>
            <person name="Henderson W.M."/>
            <person name="Schmieder P."/>
            <person name="Williams S.M."/>
            <person name="Lauderdale J.D."/>
            <person name="Wilde H.D."/>
            <person name="Gerrin W."/>
            <person name="Kust A."/>
            <person name="Washington J.W."/>
            <person name="Wagner C."/>
            <person name="Geier B."/>
            <person name="Liebeke M."/>
            <person name="Enke H."/>
            <person name="Niedermeyer T.H.J."/>
            <person name="Wilde S.B."/>
        </authorList>
    </citation>
    <scope>NUCLEOTIDE SEQUENCE [LARGE SCALE GENOMIC DNA]</scope>
    <source>
        <strain evidence="2">Thurmond2011</strain>
    </source>
</reference>
<name>A0AAP5I192_9CYAN</name>
<sequence>METQIDRYPVSELTSRYNVGKSKLYADYLAQCKIKPTKIQGRSYVSSEDLKRLDEYHVAQGLGEEAIAQFLQNLPSAEDDSVLVQTSAISVFQNEFQACSCEIVAYYRMANLSQKFLLTIQEASILSGMPKAEIRRAIKEKKLAAVKMGATKVRQIDLQEYIEFKFQACLSGN</sequence>
<accession>A0AAP5I192</accession>
<organism evidence="1 2">
    <name type="scientific">Aetokthonos hydrillicola Thurmond2011</name>
    <dbReference type="NCBI Taxonomy" id="2712845"/>
    <lineage>
        <taxon>Bacteria</taxon>
        <taxon>Bacillati</taxon>
        <taxon>Cyanobacteriota</taxon>
        <taxon>Cyanophyceae</taxon>
        <taxon>Nostocales</taxon>
        <taxon>Hapalosiphonaceae</taxon>
        <taxon>Aetokthonos</taxon>
    </lineage>
</organism>
<gene>
    <name evidence="1" type="ORF">G7B40_001705</name>
</gene>
<dbReference type="RefSeq" id="WP_208343809.1">
    <property type="nucleotide sequence ID" value="NZ_CAWQFN010000376.1"/>
</dbReference>
<keyword evidence="2" id="KW-1185">Reference proteome</keyword>
<proteinExistence type="predicted"/>
<comment type="caution">
    <text evidence="1">The sequence shown here is derived from an EMBL/GenBank/DDBJ whole genome shotgun (WGS) entry which is preliminary data.</text>
</comment>
<evidence type="ECO:0000313" key="1">
    <source>
        <dbReference type="EMBL" id="MDR9893302.1"/>
    </source>
</evidence>
<protein>
    <submittedName>
        <fullName evidence="1">Helix-turn-helix domain-containing protein</fullName>
    </submittedName>
</protein>
<dbReference type="EMBL" id="JAALHA020000001">
    <property type="protein sequence ID" value="MDR9893302.1"/>
    <property type="molecule type" value="Genomic_DNA"/>
</dbReference>
<dbReference type="AlphaFoldDB" id="A0AAP5I192"/>
<evidence type="ECO:0000313" key="2">
    <source>
        <dbReference type="Proteomes" id="UP000667802"/>
    </source>
</evidence>
<dbReference type="Proteomes" id="UP000667802">
    <property type="component" value="Unassembled WGS sequence"/>
</dbReference>